<dbReference type="RefSeq" id="WP_330973714.1">
    <property type="nucleotide sequence ID" value="NZ_JAZGLY010000002.1"/>
</dbReference>
<comment type="subcellular location">
    <subcellularLocation>
        <location evidence="2">Cytoplasm</location>
    </subcellularLocation>
</comment>
<dbReference type="PRINTS" id="PR01438">
    <property type="entry name" value="UNVRSLSTRESS"/>
</dbReference>
<evidence type="ECO:0000256" key="1">
    <source>
        <dbReference type="ARBA" id="ARBA00008791"/>
    </source>
</evidence>
<comment type="similarity">
    <text evidence="1 2">Belongs to the universal stress protein A family.</text>
</comment>
<dbReference type="PANTHER" id="PTHR46268">
    <property type="entry name" value="STRESS RESPONSE PROTEIN NHAX"/>
    <property type="match status" value="1"/>
</dbReference>
<evidence type="ECO:0000313" key="5">
    <source>
        <dbReference type="Proteomes" id="UP001357452"/>
    </source>
</evidence>
<comment type="caution">
    <text evidence="4">The sequence shown here is derived from an EMBL/GenBank/DDBJ whole genome shotgun (WGS) entry which is preliminary data.</text>
</comment>
<sequence>MEKFIVALDLQEDSSRVLLKAVEIAQRYNAELHMVHVVPPIGSYIGTALFDPMSGMDSSMLPNGIEMMESQQKAAEESMEMLAKSMPLQPQAIKVFLGETEDEILNYAQEIQAALIILGTHQHSGLFRLFSRETAVKMLHETQIPILVIPIGANSNKD</sequence>
<dbReference type="Gene3D" id="3.40.50.620">
    <property type="entry name" value="HUPs"/>
    <property type="match status" value="1"/>
</dbReference>
<accession>A0ABU7RE93</accession>
<feature type="domain" description="UspA" evidence="3">
    <location>
        <begin position="2"/>
        <end position="150"/>
    </location>
</feature>
<dbReference type="CDD" id="cd00293">
    <property type="entry name" value="USP-like"/>
    <property type="match status" value="1"/>
</dbReference>
<dbReference type="Pfam" id="PF00582">
    <property type="entry name" value="Usp"/>
    <property type="match status" value="1"/>
</dbReference>
<evidence type="ECO:0000256" key="2">
    <source>
        <dbReference type="PIRNR" id="PIRNR006276"/>
    </source>
</evidence>
<protein>
    <recommendedName>
        <fullName evidence="2">Universal stress protein</fullName>
    </recommendedName>
</protein>
<dbReference type="Proteomes" id="UP001357452">
    <property type="component" value="Unassembled WGS sequence"/>
</dbReference>
<dbReference type="InterPro" id="IPR006015">
    <property type="entry name" value="Universal_stress_UspA"/>
</dbReference>
<keyword evidence="2" id="KW-0963">Cytoplasm</keyword>
<organism evidence="4 5">
    <name type="scientific">Niabella digestorum</name>
    <dbReference type="NCBI Taxonomy" id="3117701"/>
    <lineage>
        <taxon>Bacteria</taxon>
        <taxon>Pseudomonadati</taxon>
        <taxon>Bacteroidota</taxon>
        <taxon>Chitinophagia</taxon>
        <taxon>Chitinophagales</taxon>
        <taxon>Chitinophagaceae</taxon>
        <taxon>Niabella</taxon>
    </lineage>
</organism>
<dbReference type="PIRSF" id="PIRSF006276">
    <property type="entry name" value="UspA"/>
    <property type="match status" value="1"/>
</dbReference>
<dbReference type="InterPro" id="IPR014729">
    <property type="entry name" value="Rossmann-like_a/b/a_fold"/>
</dbReference>
<name>A0ABU7RE93_9BACT</name>
<reference evidence="4 5" key="1">
    <citation type="submission" date="2024-01" db="EMBL/GenBank/DDBJ databases">
        <title>Niabella digestum sp. nov., isolated from waste digestion system.</title>
        <authorList>
            <person name="Zhang L."/>
        </authorList>
    </citation>
    <scope>NUCLEOTIDE SEQUENCE [LARGE SCALE GENOMIC DNA]</scope>
    <source>
        <strain evidence="4 5">A18</strain>
    </source>
</reference>
<evidence type="ECO:0000259" key="3">
    <source>
        <dbReference type="Pfam" id="PF00582"/>
    </source>
</evidence>
<dbReference type="SUPFAM" id="SSF52402">
    <property type="entry name" value="Adenine nucleotide alpha hydrolases-like"/>
    <property type="match status" value="1"/>
</dbReference>
<evidence type="ECO:0000313" key="4">
    <source>
        <dbReference type="EMBL" id="MEE6186304.1"/>
    </source>
</evidence>
<keyword evidence="5" id="KW-1185">Reference proteome</keyword>
<gene>
    <name evidence="4" type="ORF">V2H41_03375</name>
</gene>
<dbReference type="PANTHER" id="PTHR46268:SF6">
    <property type="entry name" value="UNIVERSAL STRESS PROTEIN UP12"/>
    <property type="match status" value="1"/>
</dbReference>
<dbReference type="InterPro" id="IPR006016">
    <property type="entry name" value="UspA"/>
</dbReference>
<proteinExistence type="inferred from homology"/>
<dbReference type="EMBL" id="JAZGLY010000002">
    <property type="protein sequence ID" value="MEE6186304.1"/>
    <property type="molecule type" value="Genomic_DNA"/>
</dbReference>